<evidence type="ECO:0000313" key="5">
    <source>
        <dbReference type="EMBL" id="QCI96556.1"/>
    </source>
</evidence>
<proteinExistence type="predicted"/>
<dbReference type="RefSeq" id="WP_027674598.1">
    <property type="nucleotide sequence ID" value="NZ_CP039691.1"/>
</dbReference>
<dbReference type="InterPro" id="IPR003439">
    <property type="entry name" value="ABC_transporter-like_ATP-bd"/>
</dbReference>
<dbReference type="InterPro" id="IPR015854">
    <property type="entry name" value="ABC_transpr_LolD-like"/>
</dbReference>
<dbReference type="PANTHER" id="PTHR24220">
    <property type="entry name" value="IMPORT ATP-BINDING PROTEIN"/>
    <property type="match status" value="1"/>
</dbReference>
<gene>
    <name evidence="5" type="ORF">CFBP5473_00615</name>
    <name evidence="6" type="ORF">J5285_04770</name>
</gene>
<dbReference type="InterPro" id="IPR003593">
    <property type="entry name" value="AAA+_ATPase"/>
</dbReference>
<sequence>MLSLTISGLSVRYSGLGTPVLAVDSLQLSAGEKIAVTGASGSGKSTLVNIVTGLERIREGSVSWGGKAIETLTETQRDRWRGENVGLIMQEFHLLPGLSAMENVLLPVQLSRSMTQAHAERAQFLLDKVGISRTAQKIDTMSRGEMQRVAIARALLRKPGVIVADEPTASLDPENGASVGRLLVDLARVEGSTLVVITHDMSLARRLDRRIELANGRIVSDASESTSQ</sequence>
<organism evidence="5 7">
    <name type="scientific">Agrobacterium larrymoorei</name>
    <dbReference type="NCBI Taxonomy" id="160699"/>
    <lineage>
        <taxon>Bacteria</taxon>
        <taxon>Pseudomonadati</taxon>
        <taxon>Pseudomonadota</taxon>
        <taxon>Alphaproteobacteria</taxon>
        <taxon>Hyphomicrobiales</taxon>
        <taxon>Rhizobiaceae</taxon>
        <taxon>Rhizobium/Agrobacterium group</taxon>
        <taxon>Agrobacterium</taxon>
    </lineage>
</organism>
<dbReference type="PANTHER" id="PTHR24220:SF659">
    <property type="entry name" value="TRANSPORTER, PUTATIVE-RELATED"/>
    <property type="match status" value="1"/>
</dbReference>
<evidence type="ECO:0000259" key="4">
    <source>
        <dbReference type="PROSITE" id="PS50893"/>
    </source>
</evidence>
<accession>A0A4D7DQU7</accession>
<keyword evidence="8" id="KW-1185">Reference proteome</keyword>
<feature type="domain" description="ABC transporter" evidence="4">
    <location>
        <begin position="6"/>
        <end position="228"/>
    </location>
</feature>
<keyword evidence="1" id="KW-0813">Transport</keyword>
<name>A0A4D7DQU7_9HYPH</name>
<keyword evidence="3 5" id="KW-0067">ATP-binding</keyword>
<dbReference type="AlphaFoldDB" id="A0A4D7DQU7"/>
<dbReference type="GO" id="GO:0022857">
    <property type="term" value="F:transmembrane transporter activity"/>
    <property type="evidence" value="ECO:0007669"/>
    <property type="project" value="TreeGrafter"/>
</dbReference>
<dbReference type="Pfam" id="PF00005">
    <property type="entry name" value="ABC_tran"/>
    <property type="match status" value="1"/>
</dbReference>
<reference evidence="5 7" key="1">
    <citation type="submission" date="2019-04" db="EMBL/GenBank/DDBJ databases">
        <title>Complete genome sequence of Agrobacterium larrymoorei CFBP5473.</title>
        <authorList>
            <person name="Haryono M."/>
            <person name="Chou L."/>
            <person name="Lin Y.-C."/>
            <person name="Lai E.-M."/>
            <person name="Kuo C.-H."/>
        </authorList>
    </citation>
    <scope>NUCLEOTIDE SEQUENCE [LARGE SCALE GENOMIC DNA]</scope>
    <source>
        <strain evidence="5 7">CFBP5473</strain>
    </source>
</reference>
<dbReference type="InterPro" id="IPR017911">
    <property type="entry name" value="MacB-like_ATP-bd"/>
</dbReference>
<dbReference type="CDD" id="cd03255">
    <property type="entry name" value="ABC_MJ0796_LolCDE_FtsE"/>
    <property type="match status" value="1"/>
</dbReference>
<evidence type="ECO:0000313" key="7">
    <source>
        <dbReference type="Proteomes" id="UP000298545"/>
    </source>
</evidence>
<dbReference type="GO" id="GO:0005524">
    <property type="term" value="F:ATP binding"/>
    <property type="evidence" value="ECO:0007669"/>
    <property type="project" value="UniProtKB-KW"/>
</dbReference>
<dbReference type="GO" id="GO:0005886">
    <property type="term" value="C:plasma membrane"/>
    <property type="evidence" value="ECO:0007669"/>
    <property type="project" value="TreeGrafter"/>
</dbReference>
<evidence type="ECO:0000256" key="3">
    <source>
        <dbReference type="ARBA" id="ARBA00022840"/>
    </source>
</evidence>
<dbReference type="EMBL" id="CP072167">
    <property type="protein sequence ID" value="QYA08023.1"/>
    <property type="molecule type" value="Genomic_DNA"/>
</dbReference>
<dbReference type="EMBL" id="CP039691">
    <property type="protein sequence ID" value="QCI96556.1"/>
    <property type="molecule type" value="Genomic_DNA"/>
</dbReference>
<evidence type="ECO:0000256" key="1">
    <source>
        <dbReference type="ARBA" id="ARBA00022448"/>
    </source>
</evidence>
<dbReference type="OrthoDB" id="9787227at2"/>
<evidence type="ECO:0000256" key="2">
    <source>
        <dbReference type="ARBA" id="ARBA00022741"/>
    </source>
</evidence>
<dbReference type="Proteomes" id="UP000826513">
    <property type="component" value="Chromosome 1"/>
</dbReference>
<evidence type="ECO:0000313" key="8">
    <source>
        <dbReference type="Proteomes" id="UP000826513"/>
    </source>
</evidence>
<dbReference type="Gene3D" id="3.40.50.300">
    <property type="entry name" value="P-loop containing nucleotide triphosphate hydrolases"/>
    <property type="match status" value="1"/>
</dbReference>
<dbReference type="SMART" id="SM00382">
    <property type="entry name" value="AAA"/>
    <property type="match status" value="1"/>
</dbReference>
<dbReference type="KEGG" id="alf:CFBP5473_00615"/>
<dbReference type="STRING" id="1367849.GCA_000518585_01782"/>
<dbReference type="InterPro" id="IPR027417">
    <property type="entry name" value="P-loop_NTPase"/>
</dbReference>
<dbReference type="Proteomes" id="UP000298545">
    <property type="component" value="Chromosome circular"/>
</dbReference>
<protein>
    <submittedName>
        <fullName evidence="5">ABC transporter ATP-binding protein</fullName>
    </submittedName>
</protein>
<dbReference type="SUPFAM" id="SSF52540">
    <property type="entry name" value="P-loop containing nucleoside triphosphate hydrolases"/>
    <property type="match status" value="1"/>
</dbReference>
<reference evidence="6 8" key="2">
    <citation type="submission" date="2021-03" db="EMBL/GenBank/DDBJ databases">
        <title>Rapid diversification of plasmids in a genus of pathogenic and nitrogen fixing bacteria.</title>
        <authorList>
            <person name="Weisberg A.J."/>
            <person name="Miller M."/>
            <person name="Ream W."/>
            <person name="Grunwald N.J."/>
            <person name="Chang J.H."/>
        </authorList>
    </citation>
    <scope>NUCLEOTIDE SEQUENCE [LARGE SCALE GENOMIC DNA]</scope>
    <source>
        <strain evidence="6 8">AF3.44</strain>
    </source>
</reference>
<dbReference type="PROSITE" id="PS50893">
    <property type="entry name" value="ABC_TRANSPORTER_2"/>
    <property type="match status" value="1"/>
</dbReference>
<evidence type="ECO:0000313" key="6">
    <source>
        <dbReference type="EMBL" id="QYA08023.1"/>
    </source>
</evidence>
<keyword evidence="2" id="KW-0547">Nucleotide-binding</keyword>
<dbReference type="GO" id="GO:0016887">
    <property type="term" value="F:ATP hydrolysis activity"/>
    <property type="evidence" value="ECO:0007669"/>
    <property type="project" value="InterPro"/>
</dbReference>